<dbReference type="PANTHER" id="PTHR21716:SF53">
    <property type="entry name" value="PERMEASE PERM-RELATED"/>
    <property type="match status" value="1"/>
</dbReference>
<evidence type="ECO:0000313" key="10">
    <source>
        <dbReference type="Proteomes" id="UP000176682"/>
    </source>
</evidence>
<feature type="transmembrane region" description="Helical" evidence="8">
    <location>
        <begin position="276"/>
        <end position="298"/>
    </location>
</feature>
<organism evidence="9 10">
    <name type="scientific">Candidatus Collierbacteria bacterium RIFOXYB1_FULL_49_13</name>
    <dbReference type="NCBI Taxonomy" id="1817728"/>
    <lineage>
        <taxon>Bacteria</taxon>
        <taxon>Candidatus Collieribacteriota</taxon>
    </lineage>
</organism>
<dbReference type="EMBL" id="MFAM01000026">
    <property type="protein sequence ID" value="OGD79098.1"/>
    <property type="molecule type" value="Genomic_DNA"/>
</dbReference>
<dbReference type="InterPro" id="IPR002549">
    <property type="entry name" value="AI-2E-like"/>
</dbReference>
<dbReference type="GO" id="GO:0055085">
    <property type="term" value="P:transmembrane transport"/>
    <property type="evidence" value="ECO:0007669"/>
    <property type="project" value="TreeGrafter"/>
</dbReference>
<dbReference type="AlphaFoldDB" id="A0A1F5FHH2"/>
<feature type="transmembrane region" description="Helical" evidence="8">
    <location>
        <begin position="133"/>
        <end position="155"/>
    </location>
</feature>
<dbReference type="Pfam" id="PF01594">
    <property type="entry name" value="AI-2E_transport"/>
    <property type="match status" value="1"/>
</dbReference>
<keyword evidence="4" id="KW-1003">Cell membrane</keyword>
<evidence type="ECO:0000256" key="8">
    <source>
        <dbReference type="SAM" id="Phobius"/>
    </source>
</evidence>
<evidence type="ECO:0000256" key="3">
    <source>
        <dbReference type="ARBA" id="ARBA00022448"/>
    </source>
</evidence>
<dbReference type="GO" id="GO:0005886">
    <property type="term" value="C:plasma membrane"/>
    <property type="evidence" value="ECO:0007669"/>
    <property type="project" value="UniProtKB-SubCell"/>
</dbReference>
<evidence type="ECO:0000313" key="9">
    <source>
        <dbReference type="EMBL" id="OGD79098.1"/>
    </source>
</evidence>
<evidence type="ECO:0000256" key="2">
    <source>
        <dbReference type="ARBA" id="ARBA00009773"/>
    </source>
</evidence>
<comment type="caution">
    <text evidence="9">The sequence shown here is derived from an EMBL/GenBank/DDBJ whole genome shotgun (WGS) entry which is preliminary data.</text>
</comment>
<feature type="transmembrane region" description="Helical" evidence="8">
    <location>
        <begin position="12"/>
        <end position="30"/>
    </location>
</feature>
<sequence length="332" mass="36469">MEKNNRPQAIIISPKTIILIVGLFVAYKLFFALQSVIIALFVSFLIATAVYPLVAFLEKYKIPRNLSSFLILFAVATGFFSALASLLPLITAQSALLFKRLPEYTTRFEQYSIDIPNSIVSQFGSLSSNLLKVAIDTFSVAVFVFTMFVISFYLIRERRHLDSHLDRLFAAKADWYKQLYVEIETNVGAWVRGIGLLMFIVGLLTYVGLSLIGIDYALPLAIIAGVLEVVPNLGPTVAAIPAVIVGFATSPVHGVLVIVLAILVQQLENNLIVPQVMNKTTGLHPLATILAILCGFQLGGPVMAILSLPTVLAAKVIIHHYTLRHDHLIPKK</sequence>
<evidence type="ECO:0000256" key="4">
    <source>
        <dbReference type="ARBA" id="ARBA00022475"/>
    </source>
</evidence>
<keyword evidence="7 8" id="KW-0472">Membrane</keyword>
<keyword evidence="3" id="KW-0813">Transport</keyword>
<keyword evidence="5 8" id="KW-0812">Transmembrane</keyword>
<feature type="transmembrane region" description="Helical" evidence="8">
    <location>
        <begin position="238"/>
        <end position="264"/>
    </location>
</feature>
<comment type="similarity">
    <text evidence="2">Belongs to the autoinducer-2 exporter (AI-2E) (TC 2.A.86) family.</text>
</comment>
<evidence type="ECO:0000256" key="5">
    <source>
        <dbReference type="ARBA" id="ARBA00022692"/>
    </source>
</evidence>
<evidence type="ECO:0008006" key="11">
    <source>
        <dbReference type="Google" id="ProtNLM"/>
    </source>
</evidence>
<proteinExistence type="inferred from homology"/>
<keyword evidence="6 8" id="KW-1133">Transmembrane helix</keyword>
<feature type="transmembrane region" description="Helical" evidence="8">
    <location>
        <begin position="69"/>
        <end position="90"/>
    </location>
</feature>
<dbReference type="PANTHER" id="PTHR21716">
    <property type="entry name" value="TRANSMEMBRANE PROTEIN"/>
    <property type="match status" value="1"/>
</dbReference>
<gene>
    <name evidence="9" type="ORF">A2368_00840</name>
</gene>
<comment type="subcellular location">
    <subcellularLocation>
        <location evidence="1">Cell membrane</location>
        <topology evidence="1">Multi-pass membrane protein</topology>
    </subcellularLocation>
</comment>
<evidence type="ECO:0000256" key="1">
    <source>
        <dbReference type="ARBA" id="ARBA00004651"/>
    </source>
</evidence>
<feature type="transmembrane region" description="Helical" evidence="8">
    <location>
        <begin position="196"/>
        <end position="218"/>
    </location>
</feature>
<feature type="transmembrane region" description="Helical" evidence="8">
    <location>
        <begin position="36"/>
        <end position="57"/>
    </location>
</feature>
<evidence type="ECO:0000256" key="6">
    <source>
        <dbReference type="ARBA" id="ARBA00022989"/>
    </source>
</evidence>
<protein>
    <recommendedName>
        <fullName evidence="11">AI-2E family transporter</fullName>
    </recommendedName>
</protein>
<evidence type="ECO:0000256" key="7">
    <source>
        <dbReference type="ARBA" id="ARBA00023136"/>
    </source>
</evidence>
<reference evidence="9 10" key="1">
    <citation type="journal article" date="2016" name="Nat. Commun.">
        <title>Thousands of microbial genomes shed light on interconnected biogeochemical processes in an aquifer system.</title>
        <authorList>
            <person name="Anantharaman K."/>
            <person name="Brown C.T."/>
            <person name="Hug L.A."/>
            <person name="Sharon I."/>
            <person name="Castelle C.J."/>
            <person name="Probst A.J."/>
            <person name="Thomas B.C."/>
            <person name="Singh A."/>
            <person name="Wilkins M.J."/>
            <person name="Karaoz U."/>
            <person name="Brodie E.L."/>
            <person name="Williams K.H."/>
            <person name="Hubbard S.S."/>
            <person name="Banfield J.F."/>
        </authorList>
    </citation>
    <scope>NUCLEOTIDE SEQUENCE [LARGE SCALE GENOMIC DNA]</scope>
</reference>
<dbReference type="Proteomes" id="UP000176682">
    <property type="component" value="Unassembled WGS sequence"/>
</dbReference>
<accession>A0A1F5FHH2</accession>
<name>A0A1F5FHH2_9BACT</name>